<name>A0A920CZJ9_9BACL</name>
<evidence type="ECO:0000256" key="1">
    <source>
        <dbReference type="SAM" id="Phobius"/>
    </source>
</evidence>
<dbReference type="EMBL" id="BOSE01000006">
    <property type="protein sequence ID" value="GIP17558.1"/>
    <property type="molecule type" value="Genomic_DNA"/>
</dbReference>
<keyword evidence="1" id="KW-0812">Transmembrane</keyword>
<keyword evidence="1" id="KW-0472">Membrane</keyword>
<dbReference type="Proteomes" id="UP000683139">
    <property type="component" value="Unassembled WGS sequence"/>
</dbReference>
<dbReference type="PROSITE" id="PS51257">
    <property type="entry name" value="PROKAR_LIPOPROTEIN"/>
    <property type="match status" value="1"/>
</dbReference>
<evidence type="ECO:0000313" key="3">
    <source>
        <dbReference type="Proteomes" id="UP000683139"/>
    </source>
</evidence>
<organism evidence="2 3">
    <name type="scientific">Paenibacillus montaniterrae</name>
    <dbReference type="NCBI Taxonomy" id="429341"/>
    <lineage>
        <taxon>Bacteria</taxon>
        <taxon>Bacillati</taxon>
        <taxon>Bacillota</taxon>
        <taxon>Bacilli</taxon>
        <taxon>Bacillales</taxon>
        <taxon>Paenibacillaceae</taxon>
        <taxon>Paenibacillus</taxon>
    </lineage>
</organism>
<accession>A0A920CZJ9</accession>
<comment type="caution">
    <text evidence="2">The sequence shown here is derived from an EMBL/GenBank/DDBJ whole genome shotgun (WGS) entry which is preliminary data.</text>
</comment>
<dbReference type="RefSeq" id="WP_213517016.1">
    <property type="nucleotide sequence ID" value="NZ_BOSE01000006.1"/>
</dbReference>
<evidence type="ECO:0000313" key="2">
    <source>
        <dbReference type="EMBL" id="GIP17558.1"/>
    </source>
</evidence>
<keyword evidence="3" id="KW-1185">Reference proteome</keyword>
<keyword evidence="1" id="KW-1133">Transmembrane helix</keyword>
<proteinExistence type="predicted"/>
<feature type="transmembrane region" description="Helical" evidence="1">
    <location>
        <begin position="12"/>
        <end position="34"/>
    </location>
</feature>
<protein>
    <submittedName>
        <fullName evidence="2">Uncharacterized protein</fullName>
    </submittedName>
</protein>
<reference evidence="2" key="1">
    <citation type="submission" date="2021-03" db="EMBL/GenBank/DDBJ databases">
        <title>Antimicrobial resistance genes in bacteria isolated from Japanese honey, and their potential for conferring macrolide and lincosamide resistance in the American foulbrood pathogen Paenibacillus larvae.</title>
        <authorList>
            <person name="Okamoto M."/>
            <person name="Kumagai M."/>
            <person name="Kanamori H."/>
            <person name="Takamatsu D."/>
        </authorList>
    </citation>
    <scope>NUCLEOTIDE SEQUENCE</scope>
    <source>
        <strain evidence="2">J40TS1</strain>
    </source>
</reference>
<dbReference type="AlphaFoldDB" id="A0A920CZJ9"/>
<sequence>MKKKFWLRLTMWLLVGAFSCLVMLSALYVLYIGVDNVKTVYALQTGDKDIVAMDEDGNYLTRMEGSVDRLIGLMEQAGWSYKGQEGSGYFFVNGEEQAIVSVTIWRRGYAEYSVHPKQLSLIN</sequence>
<gene>
    <name evidence="2" type="ORF">J40TS1_32000</name>
</gene>